<sequence length="103" mass="11537">MEVEEEEDNGASLHTGRVRGSGRYALVGRVWVRVHEGYHGDAVLQDWMKKMNRGLGPEKSLVFTSGRKIKTRLGDILNLTGHNKCVSDTWIQTGKNALCDNIQ</sequence>
<evidence type="ECO:0000313" key="1">
    <source>
        <dbReference type="EMBL" id="CAK7349240.1"/>
    </source>
</evidence>
<dbReference type="AlphaFoldDB" id="A0AAV1SD96"/>
<gene>
    <name evidence="1" type="ORF">DCAF_LOCUS21952</name>
</gene>
<organism evidence="1 2">
    <name type="scientific">Dovyalis caffra</name>
    <dbReference type="NCBI Taxonomy" id="77055"/>
    <lineage>
        <taxon>Eukaryota</taxon>
        <taxon>Viridiplantae</taxon>
        <taxon>Streptophyta</taxon>
        <taxon>Embryophyta</taxon>
        <taxon>Tracheophyta</taxon>
        <taxon>Spermatophyta</taxon>
        <taxon>Magnoliopsida</taxon>
        <taxon>eudicotyledons</taxon>
        <taxon>Gunneridae</taxon>
        <taxon>Pentapetalae</taxon>
        <taxon>rosids</taxon>
        <taxon>fabids</taxon>
        <taxon>Malpighiales</taxon>
        <taxon>Salicaceae</taxon>
        <taxon>Flacourtieae</taxon>
        <taxon>Dovyalis</taxon>
    </lineage>
</organism>
<name>A0AAV1SD96_9ROSI</name>
<dbReference type="EMBL" id="CAWUPB010001173">
    <property type="protein sequence ID" value="CAK7349240.1"/>
    <property type="molecule type" value="Genomic_DNA"/>
</dbReference>
<dbReference type="Proteomes" id="UP001314170">
    <property type="component" value="Unassembled WGS sequence"/>
</dbReference>
<comment type="caution">
    <text evidence="1">The sequence shown here is derived from an EMBL/GenBank/DDBJ whole genome shotgun (WGS) entry which is preliminary data.</text>
</comment>
<evidence type="ECO:0000313" key="2">
    <source>
        <dbReference type="Proteomes" id="UP001314170"/>
    </source>
</evidence>
<accession>A0AAV1SD96</accession>
<keyword evidence="2" id="KW-1185">Reference proteome</keyword>
<protein>
    <submittedName>
        <fullName evidence="1">Uncharacterized protein</fullName>
    </submittedName>
</protein>
<proteinExistence type="predicted"/>
<reference evidence="1 2" key="1">
    <citation type="submission" date="2024-01" db="EMBL/GenBank/DDBJ databases">
        <authorList>
            <person name="Waweru B."/>
        </authorList>
    </citation>
    <scope>NUCLEOTIDE SEQUENCE [LARGE SCALE GENOMIC DNA]</scope>
</reference>